<dbReference type="Gene3D" id="3.40.50.1820">
    <property type="entry name" value="alpha/beta hydrolase"/>
    <property type="match status" value="1"/>
</dbReference>
<dbReference type="AlphaFoldDB" id="K1WW86"/>
<dbReference type="KEGG" id="mbe:MBM_05196"/>
<dbReference type="GO" id="GO:0044550">
    <property type="term" value="P:secondary metabolite biosynthetic process"/>
    <property type="evidence" value="ECO:0007669"/>
    <property type="project" value="TreeGrafter"/>
</dbReference>
<dbReference type="Proteomes" id="UP000006753">
    <property type="component" value="Unassembled WGS sequence"/>
</dbReference>
<gene>
    <name evidence="5" type="ORF">MBM_05196</name>
</gene>
<evidence type="ECO:0000313" key="6">
    <source>
        <dbReference type="Proteomes" id="UP000006753"/>
    </source>
</evidence>
<comment type="similarity">
    <text evidence="1">Belongs to the LovG family.</text>
</comment>
<feature type="domain" description="Serine hydrolase" evidence="4">
    <location>
        <begin position="42"/>
        <end position="240"/>
    </location>
</feature>
<dbReference type="PANTHER" id="PTHR48070">
    <property type="entry name" value="ESTERASE OVCA2"/>
    <property type="match status" value="1"/>
</dbReference>
<dbReference type="InterPro" id="IPR005645">
    <property type="entry name" value="FSH-like_dom"/>
</dbReference>
<dbReference type="GO" id="GO:0005737">
    <property type="term" value="C:cytoplasm"/>
    <property type="evidence" value="ECO:0007669"/>
    <property type="project" value="TreeGrafter"/>
</dbReference>
<dbReference type="OrthoDB" id="414698at2759"/>
<feature type="compositionally biased region" description="Pro residues" evidence="3">
    <location>
        <begin position="1"/>
        <end position="11"/>
    </location>
</feature>
<feature type="region of interest" description="Disordered" evidence="3">
    <location>
        <begin position="1"/>
        <end position="37"/>
    </location>
</feature>
<proteinExistence type="inferred from homology"/>
<evidence type="ECO:0000256" key="3">
    <source>
        <dbReference type="SAM" id="MobiDB-lite"/>
    </source>
</evidence>
<dbReference type="RefSeq" id="XP_007293085.1">
    <property type="nucleotide sequence ID" value="XM_007293023.1"/>
</dbReference>
<evidence type="ECO:0000256" key="2">
    <source>
        <dbReference type="ARBA" id="ARBA00022801"/>
    </source>
</evidence>
<evidence type="ECO:0000313" key="5">
    <source>
        <dbReference type="EMBL" id="EKD16727.1"/>
    </source>
</evidence>
<dbReference type="Pfam" id="PF03959">
    <property type="entry name" value="FSH1"/>
    <property type="match status" value="1"/>
</dbReference>
<dbReference type="HOGENOM" id="CLU_051938_0_2_1"/>
<dbReference type="EMBL" id="JH921438">
    <property type="protein sequence ID" value="EKD16727.1"/>
    <property type="molecule type" value="Genomic_DNA"/>
</dbReference>
<dbReference type="InParanoid" id="K1WW86"/>
<dbReference type="GO" id="GO:0016787">
    <property type="term" value="F:hydrolase activity"/>
    <property type="evidence" value="ECO:0007669"/>
    <property type="project" value="UniProtKB-KW"/>
</dbReference>
<dbReference type="SUPFAM" id="SSF53474">
    <property type="entry name" value="alpha/beta-Hydrolases"/>
    <property type="match status" value="1"/>
</dbReference>
<dbReference type="eggNOG" id="KOG2551">
    <property type="taxonomic scope" value="Eukaryota"/>
</dbReference>
<sequence>MRPPGPVPNNPSPTRGTYGPHTSMSLTPGLLSATATAPPSGKPTILCLHGGGTNSTIFNIQTIRLQRALGATFDFVFIDAPFESPAGPGVMPIFEGCGPYYRWLRPGVEELDAETRALISATLAAKGRHFVGIMGFSQGGQTAAATCLEQQVVAAKVGRGRIGFGVFLNSTSLPVTAGSGVDGDGDRQLIGLPSLHVVGLQDPWREDGERLWQKYFEKDKAKKVEFDVGHRLPTRQEDTEVIAREIKRLYEETKGMAQRC</sequence>
<dbReference type="PANTHER" id="PTHR48070:SF3">
    <property type="entry name" value="ESTERASE DBAE-RELATED"/>
    <property type="match status" value="1"/>
</dbReference>
<dbReference type="InterPro" id="IPR029058">
    <property type="entry name" value="AB_hydrolase_fold"/>
</dbReference>
<dbReference type="GeneID" id="18761131"/>
<dbReference type="GO" id="GO:0005634">
    <property type="term" value="C:nucleus"/>
    <property type="evidence" value="ECO:0007669"/>
    <property type="project" value="TreeGrafter"/>
</dbReference>
<protein>
    <submittedName>
        <fullName evidence="5">Oxidoreductase</fullName>
    </submittedName>
</protein>
<keyword evidence="2" id="KW-0378">Hydrolase</keyword>
<organism evidence="5 6">
    <name type="scientific">Marssonina brunnea f. sp. multigermtubi (strain MB_m1)</name>
    <name type="common">Marssonina leaf spot fungus</name>
    <dbReference type="NCBI Taxonomy" id="1072389"/>
    <lineage>
        <taxon>Eukaryota</taxon>
        <taxon>Fungi</taxon>
        <taxon>Dikarya</taxon>
        <taxon>Ascomycota</taxon>
        <taxon>Pezizomycotina</taxon>
        <taxon>Leotiomycetes</taxon>
        <taxon>Helotiales</taxon>
        <taxon>Drepanopezizaceae</taxon>
        <taxon>Drepanopeziza</taxon>
    </lineage>
</organism>
<evidence type="ECO:0000259" key="4">
    <source>
        <dbReference type="Pfam" id="PF03959"/>
    </source>
</evidence>
<dbReference type="InterPro" id="IPR050593">
    <property type="entry name" value="LovG"/>
</dbReference>
<dbReference type="OMA" id="FDDCGPF"/>
<name>K1WW86_MARBU</name>
<keyword evidence="6" id="KW-1185">Reference proteome</keyword>
<evidence type="ECO:0000256" key="1">
    <source>
        <dbReference type="ARBA" id="ARBA00005863"/>
    </source>
</evidence>
<accession>K1WW86</accession>
<reference evidence="5 6" key="1">
    <citation type="journal article" date="2012" name="BMC Genomics">
        <title>Sequencing the genome of Marssonina brunnea reveals fungus-poplar co-evolution.</title>
        <authorList>
            <person name="Zhu S."/>
            <person name="Cao Y.-Z."/>
            <person name="Jiang C."/>
            <person name="Tan B.-Y."/>
            <person name="Wang Z."/>
            <person name="Feng S."/>
            <person name="Zhang L."/>
            <person name="Su X.-H."/>
            <person name="Brejova B."/>
            <person name="Vinar T."/>
            <person name="Xu M."/>
            <person name="Wang M.-X."/>
            <person name="Zhang S.-G."/>
            <person name="Huang M.-R."/>
            <person name="Wu R."/>
            <person name="Zhou Y."/>
        </authorList>
    </citation>
    <scope>NUCLEOTIDE SEQUENCE [LARGE SCALE GENOMIC DNA]</scope>
    <source>
        <strain evidence="5 6">MB_m1</strain>
    </source>
</reference>